<reference evidence="1" key="1">
    <citation type="submission" date="2023-01" db="EMBL/GenBank/DDBJ databases">
        <title>Genome assembly of the deep-sea coral Lophelia pertusa.</title>
        <authorList>
            <person name="Herrera S."/>
            <person name="Cordes E."/>
        </authorList>
    </citation>
    <scope>NUCLEOTIDE SEQUENCE</scope>
    <source>
        <strain evidence="1">USNM1676648</strain>
        <tissue evidence="1">Polyp</tissue>
    </source>
</reference>
<protein>
    <submittedName>
        <fullName evidence="1">Uncharacterized protein</fullName>
    </submittedName>
</protein>
<keyword evidence="2" id="KW-1185">Reference proteome</keyword>
<accession>A0A9W9ZI12</accession>
<name>A0A9W9ZI12_9CNID</name>
<organism evidence="1 2">
    <name type="scientific">Desmophyllum pertusum</name>
    <dbReference type="NCBI Taxonomy" id="174260"/>
    <lineage>
        <taxon>Eukaryota</taxon>
        <taxon>Metazoa</taxon>
        <taxon>Cnidaria</taxon>
        <taxon>Anthozoa</taxon>
        <taxon>Hexacorallia</taxon>
        <taxon>Scleractinia</taxon>
        <taxon>Caryophylliina</taxon>
        <taxon>Caryophylliidae</taxon>
        <taxon>Desmophyllum</taxon>
    </lineage>
</organism>
<comment type="caution">
    <text evidence="1">The sequence shown here is derived from an EMBL/GenBank/DDBJ whole genome shotgun (WGS) entry which is preliminary data.</text>
</comment>
<dbReference type="AlphaFoldDB" id="A0A9W9ZI12"/>
<evidence type="ECO:0000313" key="2">
    <source>
        <dbReference type="Proteomes" id="UP001163046"/>
    </source>
</evidence>
<evidence type="ECO:0000313" key="1">
    <source>
        <dbReference type="EMBL" id="KAJ7382037.1"/>
    </source>
</evidence>
<sequence length="94" mass="10440">MVLAEKKKLRRSVRGWRHPSLDFVNAAQDSSTEAKVQGEGRICEEEAAKSERYEGGGGAGLELSYRKVLRGRAIQNMVSYLPALSYSRSRPNLA</sequence>
<dbReference type="Proteomes" id="UP001163046">
    <property type="component" value="Unassembled WGS sequence"/>
</dbReference>
<dbReference type="EMBL" id="MU825946">
    <property type="protein sequence ID" value="KAJ7382037.1"/>
    <property type="molecule type" value="Genomic_DNA"/>
</dbReference>
<gene>
    <name evidence="1" type="ORF">OS493_037627</name>
</gene>
<proteinExistence type="predicted"/>